<dbReference type="PANTHER" id="PTHR38781">
    <property type="entry name" value="ANTITOXIN DINJ-RELATED"/>
    <property type="match status" value="1"/>
</dbReference>
<gene>
    <name evidence="3" type="ORF">MCC10119_0950</name>
</gene>
<dbReference type="InterPro" id="IPR007337">
    <property type="entry name" value="RelB/DinJ"/>
</dbReference>
<dbReference type="Proteomes" id="UP000292729">
    <property type="component" value="Unassembled WGS sequence"/>
</dbReference>
<dbReference type="PANTHER" id="PTHR38781:SF1">
    <property type="entry name" value="ANTITOXIN DINJ-RELATED"/>
    <property type="match status" value="1"/>
</dbReference>
<dbReference type="Gene3D" id="1.10.1220.10">
    <property type="entry name" value="Met repressor-like"/>
    <property type="match status" value="1"/>
</dbReference>
<evidence type="ECO:0000256" key="2">
    <source>
        <dbReference type="ARBA" id="ARBA00022649"/>
    </source>
</evidence>
<evidence type="ECO:0000256" key="1">
    <source>
        <dbReference type="ARBA" id="ARBA00010562"/>
    </source>
</evidence>
<reference evidence="3 4" key="1">
    <citation type="journal article" date="2018" name="Sci. Rep.">
        <title>Genomic diversity and distribution of Bifidobacterium longum subsp. longum across the human lifespan.</title>
        <authorList>
            <person name="Odamaki T."/>
            <person name="Bottacini F."/>
            <person name="Kato K."/>
            <person name="Mitsuyama E."/>
            <person name="Yoshida K."/>
            <person name="Horigome A."/>
            <person name="Xiao J.Z."/>
            <person name="van Sinderen D."/>
        </authorList>
    </citation>
    <scope>NUCLEOTIDE SEQUENCE [LARGE SCALE GENOMIC DNA]</scope>
    <source>
        <strain evidence="3 4">MCC10119</strain>
    </source>
</reference>
<protein>
    <submittedName>
        <fullName evidence="3">Uncharacterized protein</fullName>
    </submittedName>
</protein>
<dbReference type="NCBIfam" id="TIGR02384">
    <property type="entry name" value="RelB_DinJ"/>
    <property type="match status" value="1"/>
</dbReference>
<evidence type="ECO:0000313" key="3">
    <source>
        <dbReference type="EMBL" id="TCF70732.1"/>
    </source>
</evidence>
<dbReference type="GO" id="GO:0006351">
    <property type="term" value="P:DNA-templated transcription"/>
    <property type="evidence" value="ECO:0007669"/>
    <property type="project" value="TreeGrafter"/>
</dbReference>
<evidence type="ECO:0000313" key="4">
    <source>
        <dbReference type="Proteomes" id="UP000292729"/>
    </source>
</evidence>
<dbReference type="EMBL" id="SHTI01000016">
    <property type="protein sequence ID" value="TCF70732.1"/>
    <property type="molecule type" value="Genomic_DNA"/>
</dbReference>
<sequence length="56" mass="6187">MANTPTTTMRLDPELKDQGMRVLEPLGLNMTGAVTIFLKAVVRENGLPFDVKNNNN</sequence>
<dbReference type="AlphaFoldDB" id="A0A4R0W3X5"/>
<dbReference type="Pfam" id="PF04221">
    <property type="entry name" value="RelB"/>
    <property type="match status" value="1"/>
</dbReference>
<proteinExistence type="inferred from homology"/>
<name>A0A4R0W3X5_BIFLL</name>
<keyword evidence="2" id="KW-1277">Toxin-antitoxin system</keyword>
<organism evidence="3 4">
    <name type="scientific">Bifidobacterium longum subsp. longum</name>
    <dbReference type="NCBI Taxonomy" id="1679"/>
    <lineage>
        <taxon>Bacteria</taxon>
        <taxon>Bacillati</taxon>
        <taxon>Actinomycetota</taxon>
        <taxon>Actinomycetes</taxon>
        <taxon>Bifidobacteriales</taxon>
        <taxon>Bifidobacteriaceae</taxon>
        <taxon>Bifidobacterium</taxon>
    </lineage>
</organism>
<dbReference type="GO" id="GO:0006355">
    <property type="term" value="P:regulation of DNA-templated transcription"/>
    <property type="evidence" value="ECO:0007669"/>
    <property type="project" value="InterPro"/>
</dbReference>
<dbReference type="InterPro" id="IPR013321">
    <property type="entry name" value="Arc_rbn_hlx_hlx"/>
</dbReference>
<comment type="similarity">
    <text evidence="1">Belongs to the RelB/DinJ antitoxin family.</text>
</comment>
<comment type="caution">
    <text evidence="3">The sequence shown here is derived from an EMBL/GenBank/DDBJ whole genome shotgun (WGS) entry which is preliminary data.</text>
</comment>
<accession>A0A4R0W3X5</accession>
<dbReference type="RefSeq" id="WP_131211060.1">
    <property type="nucleotide sequence ID" value="NZ_CP062949.1"/>
</dbReference>